<gene>
    <name evidence="1" type="ORF">DESHY_60148</name>
</gene>
<accession>K8EK97</accession>
<comment type="caution">
    <text evidence="1">The sequence shown here is derived from an EMBL/GenBank/DDBJ whole genome shotgun (WGS) entry which is preliminary data.</text>
</comment>
<dbReference type="AlphaFoldDB" id="K8EK97"/>
<reference evidence="1 2" key="1">
    <citation type="journal article" date="2013" name="Genome Announc.">
        <title>Genome Sequence of the Sulfate-Reducing Bacterium Desulfotomaculum hydrothermale Lam5(T).</title>
        <authorList>
            <person name="Amin O."/>
            <person name="Fardeau M.L."/>
            <person name="Valette O."/>
            <person name="Hirschler-Rea A."/>
            <person name="Barbe V."/>
            <person name="Medigue C."/>
            <person name="Vacherie B."/>
            <person name="Ollivier B."/>
            <person name="Bertin P.N."/>
            <person name="Dolla A."/>
        </authorList>
    </citation>
    <scope>NUCLEOTIDE SEQUENCE [LARGE SCALE GENOMIC DNA]</scope>
    <source>
        <strain evidence="2">Lam5 / DSM 18033</strain>
    </source>
</reference>
<evidence type="ECO:0000313" key="2">
    <source>
        <dbReference type="Proteomes" id="UP000009315"/>
    </source>
</evidence>
<keyword evidence="2" id="KW-1185">Reference proteome</keyword>
<protein>
    <recommendedName>
        <fullName evidence="3">Transposase</fullName>
    </recommendedName>
</protein>
<evidence type="ECO:0000313" key="1">
    <source>
        <dbReference type="EMBL" id="CCO08976.1"/>
    </source>
</evidence>
<dbReference type="EMBL" id="CAOS01000013">
    <property type="protein sequence ID" value="CCO08976.1"/>
    <property type="molecule type" value="Genomic_DNA"/>
</dbReference>
<proteinExistence type="predicted"/>
<sequence>MQVFLKKCRKLKVQKIVQLVTHVFRKGA</sequence>
<name>K8EK97_9FIRM</name>
<dbReference type="Proteomes" id="UP000009315">
    <property type="component" value="Unassembled WGS sequence"/>
</dbReference>
<organism evidence="1 2">
    <name type="scientific">Desulforamulus hydrothermalis Lam5 = DSM 18033</name>
    <dbReference type="NCBI Taxonomy" id="1121428"/>
    <lineage>
        <taxon>Bacteria</taxon>
        <taxon>Bacillati</taxon>
        <taxon>Bacillota</taxon>
        <taxon>Clostridia</taxon>
        <taxon>Eubacteriales</taxon>
        <taxon>Peptococcaceae</taxon>
        <taxon>Desulforamulus</taxon>
    </lineage>
</organism>
<dbReference type="STRING" id="1121428.DESHY_60148"/>
<evidence type="ECO:0008006" key="3">
    <source>
        <dbReference type="Google" id="ProtNLM"/>
    </source>
</evidence>